<dbReference type="PANTHER" id="PTHR11787">
    <property type="entry name" value="RAB GDP-DISSOCIATION INHIBITOR"/>
    <property type="match status" value="1"/>
</dbReference>
<dbReference type="PANTHER" id="PTHR11787:SF8">
    <property type="entry name" value="RAB GDP DISSOCIATION INHIBITOR"/>
    <property type="match status" value="1"/>
</dbReference>
<proteinExistence type="inferred from homology"/>
<organism evidence="3 4">
    <name type="scientific">Cardiosporidium cionae</name>
    <dbReference type="NCBI Taxonomy" id="476202"/>
    <lineage>
        <taxon>Eukaryota</taxon>
        <taxon>Sar</taxon>
        <taxon>Alveolata</taxon>
        <taxon>Apicomplexa</taxon>
        <taxon>Aconoidasida</taxon>
        <taxon>Nephromycida</taxon>
        <taxon>Cardiosporidium</taxon>
    </lineage>
</organism>
<dbReference type="Gene3D" id="3.30.519.10">
    <property type="entry name" value="Guanine Nucleotide Dissociation Inhibitor, domain 2"/>
    <property type="match status" value="1"/>
</dbReference>
<dbReference type="InterPro" id="IPR000806">
    <property type="entry name" value="RabGDI"/>
</dbReference>
<dbReference type="EMBL" id="JADAQX010001052">
    <property type="protein sequence ID" value="KAF8818754.1"/>
    <property type="molecule type" value="Genomic_DNA"/>
</dbReference>
<comment type="caution">
    <text evidence="3">The sequence shown here is derived from an EMBL/GenBank/DDBJ whole genome shotgun (WGS) entry which is preliminary data.</text>
</comment>
<dbReference type="Pfam" id="PF00996">
    <property type="entry name" value="GDI"/>
    <property type="match status" value="1"/>
</dbReference>
<dbReference type="InterPro" id="IPR036188">
    <property type="entry name" value="FAD/NAD-bd_sf"/>
</dbReference>
<protein>
    <recommendedName>
        <fullName evidence="2">Rab GDP dissociation inhibitor</fullName>
    </recommendedName>
</protein>
<comment type="similarity">
    <text evidence="1 2">Belongs to the Rab GDI family.</text>
</comment>
<dbReference type="InterPro" id="IPR018203">
    <property type="entry name" value="GDP_dissociation_inhibitor"/>
</dbReference>
<reference evidence="3 4" key="1">
    <citation type="journal article" date="2020" name="bioRxiv">
        <title>Metabolic contributions of an alphaproteobacterial endosymbiont in the apicomplexan Cardiosporidium cionae.</title>
        <authorList>
            <person name="Hunter E.S."/>
            <person name="Paight C.J."/>
            <person name="Lane C.E."/>
        </authorList>
    </citation>
    <scope>NUCLEOTIDE SEQUENCE [LARGE SCALE GENOMIC DNA]</scope>
    <source>
        <strain evidence="3">ESH_2018</strain>
    </source>
</reference>
<keyword evidence="4" id="KW-1185">Reference proteome</keyword>
<dbReference type="PRINTS" id="PR00891">
    <property type="entry name" value="RABGDIREP"/>
</dbReference>
<dbReference type="SUPFAM" id="SSF51905">
    <property type="entry name" value="FAD/NAD(P)-binding domain"/>
    <property type="match status" value="1"/>
</dbReference>
<gene>
    <name evidence="3" type="ORF">IE077_000275</name>
</gene>
<evidence type="ECO:0000313" key="3">
    <source>
        <dbReference type="EMBL" id="KAF8818754.1"/>
    </source>
</evidence>
<name>A0ABQ7J4T6_9APIC</name>
<dbReference type="PRINTS" id="PR00892">
    <property type="entry name" value="RABGDI"/>
</dbReference>
<evidence type="ECO:0000313" key="4">
    <source>
        <dbReference type="Proteomes" id="UP000823046"/>
    </source>
</evidence>
<accession>A0ABQ7J4T6</accession>
<dbReference type="Gene3D" id="1.10.405.10">
    <property type="entry name" value="Guanine Nucleotide Dissociation Inhibitor, domain 1"/>
    <property type="match status" value="1"/>
</dbReference>
<sequence length="381" mass="42814">MDEEYDVIVCGTGLKECILSGLLSVKGKKVLHLDRNPYYGGESASLNLTNLYEKFKPGSTPPSSYGANRDWNVDLIPKFIMAGGKLIKILRYTNVGQYLDWQVVDGTYVYQRMRGGFFSSKVPVHKVPSTMKEAMVSSLMGILEKHRCGRFFQYCADWEADKTETWKGLDPNNYSAMNLFAHYNLEQNTIDFIGHAVALYTNDNYMNKPVKETLEKISLYMNSISRYGKSPFIYPIYGLGGLPEGFSRLSAIHGGTYMLNKPVDCFVYDEEGKVSGVRSTDGEVAHCKLVICDPSYVKNIPNQTKTKFLCKVVRCICILNSPLPNIHNATSCQIILPQKQLDRHNDVYIMMISSQHGVALKGKYIAIVSTVVETNDPQRGI</sequence>
<dbReference type="Proteomes" id="UP000823046">
    <property type="component" value="Unassembled WGS sequence"/>
</dbReference>
<dbReference type="Gene3D" id="3.50.50.60">
    <property type="entry name" value="FAD/NAD(P)-binding domain"/>
    <property type="match status" value="1"/>
</dbReference>
<evidence type="ECO:0000256" key="2">
    <source>
        <dbReference type="RuleBase" id="RU363124"/>
    </source>
</evidence>
<evidence type="ECO:0000256" key="1">
    <source>
        <dbReference type="ARBA" id="ARBA00005593"/>
    </source>
</evidence>